<organism evidence="1">
    <name type="scientific">bioreactor metagenome</name>
    <dbReference type="NCBI Taxonomy" id="1076179"/>
    <lineage>
        <taxon>unclassified sequences</taxon>
        <taxon>metagenomes</taxon>
        <taxon>ecological metagenomes</taxon>
    </lineage>
</organism>
<proteinExistence type="predicted"/>
<dbReference type="EMBL" id="VSSQ01081073">
    <property type="protein sequence ID" value="MPN30082.1"/>
    <property type="molecule type" value="Genomic_DNA"/>
</dbReference>
<dbReference type="InterPro" id="IPR014997">
    <property type="entry name" value="DUF1847"/>
</dbReference>
<sequence>MRLYDDPINRKIAVAAAEVEAAFYCKYTRVQEIIEFAHRIGAKKIGIATCVGLIEESRIFAKILRVNGLEPYGIACKVGATEKKTGLNLDEQYIMKPGERMCNPILQAKLLNKTKTDLNVVVGLCVGHDSLFYKYSKAICTTLLVKDRVLGHNPVAALYTSKTYYKKLLNQPQNK</sequence>
<name>A0A645GVM7_9ZZZZ</name>
<dbReference type="Pfam" id="PF08901">
    <property type="entry name" value="DUF1847"/>
    <property type="match status" value="1"/>
</dbReference>
<protein>
    <recommendedName>
        <fullName evidence="2">Metal-binding protein</fullName>
    </recommendedName>
</protein>
<accession>A0A645GVM7</accession>
<dbReference type="AlphaFoldDB" id="A0A645GVM7"/>
<evidence type="ECO:0008006" key="2">
    <source>
        <dbReference type="Google" id="ProtNLM"/>
    </source>
</evidence>
<comment type="caution">
    <text evidence="1">The sequence shown here is derived from an EMBL/GenBank/DDBJ whole genome shotgun (WGS) entry which is preliminary data.</text>
</comment>
<gene>
    <name evidence="1" type="ORF">SDC9_177539</name>
</gene>
<reference evidence="1" key="1">
    <citation type="submission" date="2019-08" db="EMBL/GenBank/DDBJ databases">
        <authorList>
            <person name="Kucharzyk K."/>
            <person name="Murdoch R.W."/>
            <person name="Higgins S."/>
            <person name="Loffler F."/>
        </authorList>
    </citation>
    <scope>NUCLEOTIDE SEQUENCE</scope>
</reference>
<evidence type="ECO:0000313" key="1">
    <source>
        <dbReference type="EMBL" id="MPN30082.1"/>
    </source>
</evidence>